<reference evidence="2 3" key="1">
    <citation type="journal article" date="2013" name="PLoS ONE">
        <title>Genomic and secretomic analyses reveal unique features of the lignocellulolytic enzyme system of Penicillium decumbens.</title>
        <authorList>
            <person name="Liu G."/>
            <person name="Zhang L."/>
            <person name="Wei X."/>
            <person name="Zou G."/>
            <person name="Qin Y."/>
            <person name="Ma L."/>
            <person name="Li J."/>
            <person name="Zheng H."/>
            <person name="Wang S."/>
            <person name="Wang C."/>
            <person name="Xun L."/>
            <person name="Zhao G.-P."/>
            <person name="Zhou Z."/>
            <person name="Qu Y."/>
        </authorList>
    </citation>
    <scope>NUCLEOTIDE SEQUENCE [LARGE SCALE GENOMIC DNA]</scope>
    <source>
        <strain evidence="3">114-2 / CGMCC 5302</strain>
    </source>
</reference>
<feature type="region of interest" description="Disordered" evidence="1">
    <location>
        <begin position="175"/>
        <end position="228"/>
    </location>
</feature>
<accession>S8B499</accession>
<dbReference type="OrthoDB" id="3641178at2759"/>
<dbReference type="Proteomes" id="UP000019376">
    <property type="component" value="Unassembled WGS sequence"/>
</dbReference>
<name>S8B499_PENO1</name>
<evidence type="ECO:0000313" key="3">
    <source>
        <dbReference type="Proteomes" id="UP000019376"/>
    </source>
</evidence>
<dbReference type="AlphaFoldDB" id="S8B499"/>
<proteinExistence type="predicted"/>
<dbReference type="EMBL" id="KB644415">
    <property type="protein sequence ID" value="EPS33673.1"/>
    <property type="molecule type" value="Genomic_DNA"/>
</dbReference>
<keyword evidence="3" id="KW-1185">Reference proteome</keyword>
<gene>
    <name evidence="2" type="ORF">PDE_08635</name>
</gene>
<sequence>MIDASLLIKEKTTTEYSEYDRLAHTFAAKHKDDTSFVRACLASMEGLEKHPLFQIPLPPPQDGHGARCIIEDPLMPSPLRVRKLSGSRRLQSIMAHPTFDTPSNSQPPQPAPGSSGRVLGSPFVYKSGDRDQSEPLDRERVFMPTPRSDIRTPSDNPFEDGYGCSSIIDLFDNLPKFPRDQDEEASGPFYTPCPSPRVLCQPDRDTGSDENVNDDSSQSAGGDEDSVDPTLMARTIKFNRNVELLRSHVQDNIAELRQHVEGVMDIQHIRRARKMQRTVSQWSFSPAGATGEMEEAPKPEISLDSFGNAVRKETKEERIMRLRAQDWKTVGPRSSTSGWKGAQYYQEFSHLVLNELATGR</sequence>
<evidence type="ECO:0000256" key="1">
    <source>
        <dbReference type="SAM" id="MobiDB-lite"/>
    </source>
</evidence>
<feature type="compositionally biased region" description="Basic and acidic residues" evidence="1">
    <location>
        <begin position="127"/>
        <end position="141"/>
    </location>
</feature>
<organism evidence="2 3">
    <name type="scientific">Penicillium oxalicum (strain 114-2 / CGMCC 5302)</name>
    <name type="common">Penicillium decumbens</name>
    <dbReference type="NCBI Taxonomy" id="933388"/>
    <lineage>
        <taxon>Eukaryota</taxon>
        <taxon>Fungi</taxon>
        <taxon>Dikarya</taxon>
        <taxon>Ascomycota</taxon>
        <taxon>Pezizomycotina</taxon>
        <taxon>Eurotiomycetes</taxon>
        <taxon>Eurotiomycetidae</taxon>
        <taxon>Eurotiales</taxon>
        <taxon>Aspergillaceae</taxon>
        <taxon>Penicillium</taxon>
    </lineage>
</organism>
<feature type="region of interest" description="Disordered" evidence="1">
    <location>
        <begin position="96"/>
        <end position="159"/>
    </location>
</feature>
<protein>
    <submittedName>
        <fullName evidence="2">Uncharacterized protein</fullName>
    </submittedName>
</protein>
<evidence type="ECO:0000313" key="2">
    <source>
        <dbReference type="EMBL" id="EPS33673.1"/>
    </source>
</evidence>
<dbReference type="HOGENOM" id="CLU_769664_0_0_1"/>
<dbReference type="eggNOG" id="ENOG502SZWN">
    <property type="taxonomic scope" value="Eukaryota"/>
</dbReference>